<proteinExistence type="predicted"/>
<feature type="transmembrane region" description="Helical" evidence="7">
    <location>
        <begin position="167"/>
        <end position="185"/>
    </location>
</feature>
<organism evidence="8 9">
    <name type="scientific">Comamonas resistens</name>
    <dbReference type="NCBI Taxonomy" id="3046670"/>
    <lineage>
        <taxon>Bacteria</taxon>
        <taxon>Pseudomonadati</taxon>
        <taxon>Pseudomonadota</taxon>
        <taxon>Betaproteobacteria</taxon>
        <taxon>Burkholderiales</taxon>
        <taxon>Comamonadaceae</taxon>
        <taxon>Comamonas</taxon>
    </lineage>
</organism>
<feature type="transmembrane region" description="Helical" evidence="7">
    <location>
        <begin position="335"/>
        <end position="354"/>
    </location>
</feature>
<evidence type="ECO:0000256" key="4">
    <source>
        <dbReference type="ARBA" id="ARBA00022692"/>
    </source>
</evidence>
<evidence type="ECO:0000256" key="3">
    <source>
        <dbReference type="ARBA" id="ARBA00022679"/>
    </source>
</evidence>
<keyword evidence="4 7" id="KW-0812">Transmembrane</keyword>
<dbReference type="CDD" id="cd06912">
    <property type="entry name" value="GT_MraY_like"/>
    <property type="match status" value="1"/>
</dbReference>
<evidence type="ECO:0000256" key="6">
    <source>
        <dbReference type="ARBA" id="ARBA00023136"/>
    </source>
</evidence>
<dbReference type="Proteomes" id="UP001240697">
    <property type="component" value="Chromosome"/>
</dbReference>
<keyword evidence="3" id="KW-0808">Transferase</keyword>
<evidence type="ECO:0000256" key="5">
    <source>
        <dbReference type="ARBA" id="ARBA00022989"/>
    </source>
</evidence>
<dbReference type="Pfam" id="PF00953">
    <property type="entry name" value="Glycos_transf_4"/>
    <property type="match status" value="1"/>
</dbReference>
<feature type="transmembrane region" description="Helical" evidence="7">
    <location>
        <begin position="313"/>
        <end position="329"/>
    </location>
</feature>
<accession>A0ABY8SP93</accession>
<feature type="transmembrane region" description="Helical" evidence="7">
    <location>
        <begin position="107"/>
        <end position="126"/>
    </location>
</feature>
<keyword evidence="2" id="KW-1003">Cell membrane</keyword>
<reference evidence="8 9" key="1">
    <citation type="submission" date="2023-05" db="EMBL/GenBank/DDBJ databases">
        <authorList>
            <person name="Yin Y."/>
            <person name="Lu Z."/>
        </authorList>
    </citation>
    <scope>NUCLEOTIDE SEQUENCE [LARGE SCALE GENOMIC DNA]</scope>
    <source>
        <strain evidence="8 9">ZM22</strain>
    </source>
</reference>
<feature type="transmembrane region" description="Helical" evidence="7">
    <location>
        <begin position="78"/>
        <end position="95"/>
    </location>
</feature>
<evidence type="ECO:0000256" key="7">
    <source>
        <dbReference type="SAM" id="Phobius"/>
    </source>
</evidence>
<name>A0ABY8SP93_9BURK</name>
<feature type="transmembrane region" description="Helical" evidence="7">
    <location>
        <begin position="6"/>
        <end position="23"/>
    </location>
</feature>
<feature type="transmembrane region" description="Helical" evidence="7">
    <location>
        <begin position="247"/>
        <end position="265"/>
    </location>
</feature>
<feature type="transmembrane region" description="Helical" evidence="7">
    <location>
        <begin position="43"/>
        <end position="66"/>
    </location>
</feature>
<dbReference type="EMBL" id="CP125947">
    <property type="protein sequence ID" value="WHS64904.1"/>
    <property type="molecule type" value="Genomic_DNA"/>
</dbReference>
<keyword evidence="5 7" id="KW-1133">Transmembrane helix</keyword>
<evidence type="ECO:0000313" key="8">
    <source>
        <dbReference type="EMBL" id="WHS64904.1"/>
    </source>
</evidence>
<comment type="subcellular location">
    <subcellularLocation>
        <location evidence="1">Cell membrane</location>
        <topology evidence="1">Multi-pass membrane protein</topology>
    </subcellularLocation>
</comment>
<gene>
    <name evidence="8" type="ORF">QMY55_20830</name>
</gene>
<feature type="transmembrane region" description="Helical" evidence="7">
    <location>
        <begin position="138"/>
        <end position="155"/>
    </location>
</feature>
<evidence type="ECO:0000256" key="1">
    <source>
        <dbReference type="ARBA" id="ARBA00004651"/>
    </source>
</evidence>
<sequence>MITIFLLGFALSSSCIAWLIWHARKHVHRYGSDMPQRFHKGNVPRLGGAGMLASLLICGLVLSGAGRYLNIPAHFREVFLPLALLSPAILCGILEDLTQRISVRIRLAVTLLCALVVCYTADLRIARLDLPFLDSGLNAFPLIGMGLAVLAIGGLPHAFNIIDGYNGLAGMVAVLISLALVHVALQLGDRQLAAVLVVLVGATAGFLVWNYPHGKIFAGDGGAYLWGGVIAYGCVALVARHPEVSPWFPMLLLCYPVSETLFSIYRKKVRGQSPGMADALHLHQLIYRRLVKVVLDSENEAEEMLMRNNRTSPYLWGVTLLTVVPATLFWRTSWLLVLCCLLFVCLYIGAYLAIIRFKLPKWRD</sequence>
<dbReference type="RefSeq" id="WP_283486016.1">
    <property type="nucleotide sequence ID" value="NZ_CP125947.1"/>
</dbReference>
<keyword evidence="6 7" id="KW-0472">Membrane</keyword>
<dbReference type="InterPro" id="IPR000715">
    <property type="entry name" value="Glycosyl_transferase_4"/>
</dbReference>
<feature type="transmembrane region" description="Helical" evidence="7">
    <location>
        <begin position="191"/>
        <end position="211"/>
    </location>
</feature>
<evidence type="ECO:0000313" key="9">
    <source>
        <dbReference type="Proteomes" id="UP001240697"/>
    </source>
</evidence>
<protein>
    <submittedName>
        <fullName evidence="8">Glycosyltransferase</fullName>
    </submittedName>
</protein>
<evidence type="ECO:0000256" key="2">
    <source>
        <dbReference type="ARBA" id="ARBA00022475"/>
    </source>
</evidence>
<feature type="transmembrane region" description="Helical" evidence="7">
    <location>
        <begin position="223"/>
        <end position="241"/>
    </location>
</feature>
<dbReference type="PANTHER" id="PTHR22926:SF3">
    <property type="entry name" value="UNDECAPRENYL-PHOSPHATE ALPHA-N-ACETYLGLUCOSAMINYL 1-PHOSPHATE TRANSFERASE"/>
    <property type="match status" value="1"/>
</dbReference>
<keyword evidence="9" id="KW-1185">Reference proteome</keyword>
<dbReference type="PANTHER" id="PTHR22926">
    <property type="entry name" value="PHOSPHO-N-ACETYLMURAMOYL-PENTAPEPTIDE-TRANSFERASE"/>
    <property type="match status" value="1"/>
</dbReference>